<sequence length="82" mass="9420">MEEILMQAVKVLKKENAVHNEKGENLNYIERDKRIDAEMLQLIKGVQDSFSPMELGTFVKQLLVEAEKIKTIETVTLEEITS</sequence>
<proteinExistence type="predicted"/>
<accession>A0A2A2I937</accession>
<comment type="caution">
    <text evidence="1">The sequence shown here is derived from an EMBL/GenBank/DDBJ whole genome shotgun (WGS) entry which is preliminary data.</text>
</comment>
<dbReference type="OrthoDB" id="9924612at2"/>
<reference evidence="1 2" key="1">
    <citation type="submission" date="2017-08" db="EMBL/GenBank/DDBJ databases">
        <title>Virgibacillus indicus sp. nov. and Virgibacillus profoundi sp. nov, two moderately halophilic bacteria isolated from marine sediment by using the Microfluidic Streak Plate.</title>
        <authorList>
            <person name="Xu B."/>
            <person name="Hu B."/>
            <person name="Wang J."/>
            <person name="Zhu Y."/>
            <person name="Huang L."/>
            <person name="Du W."/>
            <person name="Huang Y."/>
        </authorList>
    </citation>
    <scope>NUCLEOTIDE SEQUENCE [LARGE SCALE GENOMIC DNA]</scope>
    <source>
        <strain evidence="1 2">IO3-P3-H5</strain>
    </source>
</reference>
<dbReference type="Proteomes" id="UP000218887">
    <property type="component" value="Unassembled WGS sequence"/>
</dbReference>
<dbReference type="RefSeq" id="WP_095657316.1">
    <property type="nucleotide sequence ID" value="NZ_NPOA01000018.1"/>
</dbReference>
<dbReference type="EMBL" id="NPOA01000018">
    <property type="protein sequence ID" value="PAV27836.1"/>
    <property type="molecule type" value="Genomic_DNA"/>
</dbReference>
<organism evidence="1 2">
    <name type="scientific">Virgibacillus profundi</name>
    <dbReference type="NCBI Taxonomy" id="2024555"/>
    <lineage>
        <taxon>Bacteria</taxon>
        <taxon>Bacillati</taxon>
        <taxon>Bacillota</taxon>
        <taxon>Bacilli</taxon>
        <taxon>Bacillales</taxon>
        <taxon>Bacillaceae</taxon>
        <taxon>Virgibacillus</taxon>
    </lineage>
</organism>
<protein>
    <submittedName>
        <fullName evidence="1">Uncharacterized protein</fullName>
    </submittedName>
</protein>
<evidence type="ECO:0000313" key="2">
    <source>
        <dbReference type="Proteomes" id="UP000218887"/>
    </source>
</evidence>
<dbReference type="AlphaFoldDB" id="A0A2A2I937"/>
<gene>
    <name evidence="1" type="ORF">CIL05_20010</name>
</gene>
<name>A0A2A2I937_9BACI</name>
<keyword evidence="2" id="KW-1185">Reference proteome</keyword>
<evidence type="ECO:0000313" key="1">
    <source>
        <dbReference type="EMBL" id="PAV27836.1"/>
    </source>
</evidence>